<feature type="domain" description="Teneurin-like YD-shell" evidence="2">
    <location>
        <begin position="28"/>
        <end position="116"/>
    </location>
</feature>
<evidence type="ECO:0000313" key="3">
    <source>
        <dbReference type="EMBL" id="CAH1109074.1"/>
    </source>
</evidence>
<sequence length="123" mass="14079">MLLNSPSSKPLGVQLVEMVCVTDVKGAVEIKLTLRINETKIYDGTALFSSTVNSRMLETRLALTIHGMKVFRIEFSHDVHGRISQTRTYTKNYTWDGDGQLLGVEAQEPWGFRYDDMLYLTYR</sequence>
<name>A0A9P0D223_9CUCU</name>
<dbReference type="Pfam" id="PF25023">
    <property type="entry name" value="TEN_YD-shell"/>
    <property type="match status" value="1"/>
</dbReference>
<proteinExistence type="predicted"/>
<gene>
    <name evidence="3" type="ORF">PSYICH_LOCUS8912</name>
</gene>
<keyword evidence="4" id="KW-1185">Reference proteome</keyword>
<evidence type="ECO:0000256" key="1">
    <source>
        <dbReference type="ARBA" id="ARBA00022737"/>
    </source>
</evidence>
<evidence type="ECO:0000259" key="2">
    <source>
        <dbReference type="Pfam" id="PF25023"/>
    </source>
</evidence>
<dbReference type="OrthoDB" id="442731at2759"/>
<keyword evidence="1" id="KW-0677">Repeat</keyword>
<reference evidence="3" key="1">
    <citation type="submission" date="2022-01" db="EMBL/GenBank/DDBJ databases">
        <authorList>
            <person name="King R."/>
        </authorList>
    </citation>
    <scope>NUCLEOTIDE SEQUENCE</scope>
</reference>
<organism evidence="3 4">
    <name type="scientific">Psylliodes chrysocephalus</name>
    <dbReference type="NCBI Taxonomy" id="3402493"/>
    <lineage>
        <taxon>Eukaryota</taxon>
        <taxon>Metazoa</taxon>
        <taxon>Ecdysozoa</taxon>
        <taxon>Arthropoda</taxon>
        <taxon>Hexapoda</taxon>
        <taxon>Insecta</taxon>
        <taxon>Pterygota</taxon>
        <taxon>Neoptera</taxon>
        <taxon>Endopterygota</taxon>
        <taxon>Coleoptera</taxon>
        <taxon>Polyphaga</taxon>
        <taxon>Cucujiformia</taxon>
        <taxon>Chrysomeloidea</taxon>
        <taxon>Chrysomelidae</taxon>
        <taxon>Galerucinae</taxon>
        <taxon>Alticini</taxon>
        <taxon>Psylliodes</taxon>
    </lineage>
</organism>
<dbReference type="AlphaFoldDB" id="A0A9P0D223"/>
<dbReference type="InterPro" id="IPR056823">
    <property type="entry name" value="TEN-like_YD-shell"/>
</dbReference>
<dbReference type="EMBL" id="OV651815">
    <property type="protein sequence ID" value="CAH1109074.1"/>
    <property type="molecule type" value="Genomic_DNA"/>
</dbReference>
<dbReference type="Proteomes" id="UP001153636">
    <property type="component" value="Chromosome 3"/>
</dbReference>
<evidence type="ECO:0000313" key="4">
    <source>
        <dbReference type="Proteomes" id="UP001153636"/>
    </source>
</evidence>
<protein>
    <recommendedName>
        <fullName evidence="2">Teneurin-like YD-shell domain-containing protein</fullName>
    </recommendedName>
</protein>
<accession>A0A9P0D223</accession>